<dbReference type="SMART" id="SM00858">
    <property type="entry name" value="SAF"/>
    <property type="match status" value="3"/>
</dbReference>
<name>A0A5C6A294_9BACT</name>
<organism evidence="2 3">
    <name type="scientific">Neorhodopirellula pilleata</name>
    <dbReference type="NCBI Taxonomy" id="2714738"/>
    <lineage>
        <taxon>Bacteria</taxon>
        <taxon>Pseudomonadati</taxon>
        <taxon>Planctomycetota</taxon>
        <taxon>Planctomycetia</taxon>
        <taxon>Pirellulales</taxon>
        <taxon>Pirellulaceae</taxon>
        <taxon>Neorhodopirellula</taxon>
    </lineage>
</organism>
<dbReference type="EMBL" id="SJPM01000009">
    <property type="protein sequence ID" value="TWT93525.1"/>
    <property type="molecule type" value="Genomic_DNA"/>
</dbReference>
<reference evidence="2 3" key="1">
    <citation type="submission" date="2019-02" db="EMBL/GenBank/DDBJ databases">
        <title>Deep-cultivation of Planctomycetes and their phenomic and genomic characterization uncovers novel biology.</title>
        <authorList>
            <person name="Wiegand S."/>
            <person name="Jogler M."/>
            <person name="Boedeker C."/>
            <person name="Pinto D."/>
            <person name="Vollmers J."/>
            <person name="Rivas-Marin E."/>
            <person name="Kohn T."/>
            <person name="Peeters S.H."/>
            <person name="Heuer A."/>
            <person name="Rast P."/>
            <person name="Oberbeckmann S."/>
            <person name="Bunk B."/>
            <person name="Jeske O."/>
            <person name="Meyerdierks A."/>
            <person name="Storesund J.E."/>
            <person name="Kallscheuer N."/>
            <person name="Luecker S."/>
            <person name="Lage O.M."/>
            <person name="Pohl T."/>
            <person name="Merkel B.J."/>
            <person name="Hornburger P."/>
            <person name="Mueller R.-W."/>
            <person name="Bruemmer F."/>
            <person name="Labrenz M."/>
            <person name="Spormann A.M."/>
            <person name="Op Den Camp H."/>
            <person name="Overmann J."/>
            <person name="Amann R."/>
            <person name="Jetten M.S.M."/>
            <person name="Mascher T."/>
            <person name="Medema M.H."/>
            <person name="Devos D.P."/>
            <person name="Kaster A.-K."/>
            <person name="Ovreas L."/>
            <person name="Rohde M."/>
            <person name="Galperin M.Y."/>
            <person name="Jogler C."/>
        </authorList>
    </citation>
    <scope>NUCLEOTIDE SEQUENCE [LARGE SCALE GENOMIC DNA]</scope>
    <source>
        <strain evidence="2 3">Pla100</strain>
    </source>
</reference>
<dbReference type="CDD" id="cd11614">
    <property type="entry name" value="SAF_CpaB_FlgA_like"/>
    <property type="match status" value="2"/>
</dbReference>
<proteinExistence type="predicted"/>
<protein>
    <submittedName>
        <fullName evidence="2">SAF domain protein</fullName>
    </submittedName>
</protein>
<accession>A0A5C6A294</accession>
<evidence type="ECO:0000313" key="2">
    <source>
        <dbReference type="EMBL" id="TWT93525.1"/>
    </source>
</evidence>
<feature type="domain" description="SAF" evidence="1">
    <location>
        <begin position="281"/>
        <end position="351"/>
    </location>
</feature>
<dbReference type="Proteomes" id="UP000316213">
    <property type="component" value="Unassembled WGS sequence"/>
</dbReference>
<comment type="caution">
    <text evidence="2">The sequence shown here is derived from an EMBL/GenBank/DDBJ whole genome shotgun (WGS) entry which is preliminary data.</text>
</comment>
<feature type="domain" description="SAF" evidence="1">
    <location>
        <begin position="571"/>
        <end position="641"/>
    </location>
</feature>
<keyword evidence="3" id="KW-1185">Reference proteome</keyword>
<gene>
    <name evidence="2" type="ORF">Pla100_40430</name>
</gene>
<dbReference type="AlphaFoldDB" id="A0A5C6A294"/>
<evidence type="ECO:0000259" key="1">
    <source>
        <dbReference type="SMART" id="SM00858"/>
    </source>
</evidence>
<dbReference type="InterPro" id="IPR013974">
    <property type="entry name" value="SAF"/>
</dbReference>
<sequence>MGVTVIGMLGLSGMAVAWTLGFFDKEAKAAAKPIDRTGQLAFPAIVRPMNAYDALTKNDFINPQTQQLNVIWLPEATAQVASRNMADLIGRVLRRDKQAGMVLSEADFLEKGTRPGLVAGIPAGKFAMSIPASGIAGLEQLRGGDHFDLLVSLPMRDGEDQLTNSEPAALFGGIKPPSLRVGQLSRRHGVKHLVTDGMLVTLFSGSKRSTNGPTGLTVTPSSSKSKSTATPAAVFAELAVNPDEIGPLTEAISLGTKMTCVLRSGLPGGDVGDAMSTEGMVPVITTASPVSAFSALTDENLMDESTGQLHLYYFAPDKISKEWISDPAKLYGRVVARPLRRGSLVTESDLLPPGTRPGISAGLPAGMAGMSLSKENVQGFEKLAVGDTFSILTKVPGEVTAAAPSTSWATLQGGQLSDEDARIAAMVRTGIREVVRDAVYLSESAGDTVIIGIPELEVAKLAQLIRDEVEVFAVARSSQQELDSATRSPLFPGSAWEHTALEALPPAPGLAGGACGAVRSQAGAWELVNFPSPSLPAPLPEAGRGEPETRLVTQNQPGNPFENAQRQGGKIPVPILVQEIPAYEELTIDDFIDPTTGNVQTLYFDSANVDQDWELDIRKLIDRIAVRPLRAGRPVRTIDLAPAGSIAGPSLGLEPGMRGVTVNATQIVGLDSLSVGTVFDLVSARGIEVSSLADKVSQSIASSDAVKEATKLPGGRVAASRTVATQVRLLTNSGTVQIIVPKLGGVSEKQTQTQLTADGSTVTETVKSDPVTFEERTVPQFVLAVPDEFVGSVLGVLDTQNPLHVSLRPVNESSIQNADFSRQGESDPAVRAVLQEHVRGTRIEKEVFLTDRPEPLVATLDE</sequence>
<evidence type="ECO:0000313" key="3">
    <source>
        <dbReference type="Proteomes" id="UP000316213"/>
    </source>
</evidence>
<feature type="domain" description="SAF" evidence="1">
    <location>
        <begin position="40"/>
        <end position="109"/>
    </location>
</feature>